<reference evidence="1" key="1">
    <citation type="submission" date="2017-07" db="EMBL/GenBank/DDBJ databases">
        <title>Taro Niue Genome Assembly and Annotation.</title>
        <authorList>
            <person name="Atibalentja N."/>
            <person name="Keating K."/>
            <person name="Fields C.J."/>
        </authorList>
    </citation>
    <scope>NUCLEOTIDE SEQUENCE</scope>
    <source>
        <strain evidence="1">Niue_2</strain>
        <tissue evidence="1">Leaf</tissue>
    </source>
</reference>
<gene>
    <name evidence="1" type="ORF">Taro_010544</name>
</gene>
<feature type="non-terminal residue" evidence="1">
    <location>
        <position position="1"/>
    </location>
</feature>
<dbReference type="OrthoDB" id="1918529at2759"/>
<dbReference type="EMBL" id="NMUH01000383">
    <property type="protein sequence ID" value="MQL78102.1"/>
    <property type="molecule type" value="Genomic_DNA"/>
</dbReference>
<name>A0A843TZ54_COLES</name>
<comment type="caution">
    <text evidence="1">The sequence shown here is derived from an EMBL/GenBank/DDBJ whole genome shotgun (WGS) entry which is preliminary data.</text>
</comment>
<proteinExistence type="predicted"/>
<sequence length="131" mass="14150">MLSRETIGWSVVSTPTRVPFVTGAFPYSCVAYIVPLAQKKSAAGDLRFVSGRHRFLCVPSMASCSPPLPPPPPPPNAAREIFQMLLASSTGRCMASGRLCRLSISLKCFHDSDPPSTKVSGANTKPKECYY</sequence>
<accession>A0A843TZ54</accession>
<protein>
    <submittedName>
        <fullName evidence="1">Uncharacterized protein</fullName>
    </submittedName>
</protein>
<dbReference type="AlphaFoldDB" id="A0A843TZ54"/>
<evidence type="ECO:0000313" key="2">
    <source>
        <dbReference type="Proteomes" id="UP000652761"/>
    </source>
</evidence>
<organism evidence="1 2">
    <name type="scientific">Colocasia esculenta</name>
    <name type="common">Wild taro</name>
    <name type="synonym">Arum esculentum</name>
    <dbReference type="NCBI Taxonomy" id="4460"/>
    <lineage>
        <taxon>Eukaryota</taxon>
        <taxon>Viridiplantae</taxon>
        <taxon>Streptophyta</taxon>
        <taxon>Embryophyta</taxon>
        <taxon>Tracheophyta</taxon>
        <taxon>Spermatophyta</taxon>
        <taxon>Magnoliopsida</taxon>
        <taxon>Liliopsida</taxon>
        <taxon>Araceae</taxon>
        <taxon>Aroideae</taxon>
        <taxon>Colocasieae</taxon>
        <taxon>Colocasia</taxon>
    </lineage>
</organism>
<evidence type="ECO:0000313" key="1">
    <source>
        <dbReference type="EMBL" id="MQL78102.1"/>
    </source>
</evidence>
<keyword evidence="2" id="KW-1185">Reference proteome</keyword>
<dbReference type="Proteomes" id="UP000652761">
    <property type="component" value="Unassembled WGS sequence"/>
</dbReference>